<comment type="caution">
    <text evidence="1">The sequence shown here is derived from an EMBL/GenBank/DDBJ whole genome shotgun (WGS) entry which is preliminary data.</text>
</comment>
<proteinExistence type="predicted"/>
<gene>
    <name evidence="1" type="ORF">SCALOS_LOCUS10303</name>
</gene>
<keyword evidence="2" id="KW-1185">Reference proteome</keyword>
<dbReference type="Proteomes" id="UP000789860">
    <property type="component" value="Unassembled WGS sequence"/>
</dbReference>
<evidence type="ECO:0000313" key="1">
    <source>
        <dbReference type="EMBL" id="CAG8695612.1"/>
    </source>
</evidence>
<dbReference type="EMBL" id="CAJVPM010037494">
    <property type="protein sequence ID" value="CAG8695612.1"/>
    <property type="molecule type" value="Genomic_DNA"/>
</dbReference>
<protein>
    <submittedName>
        <fullName evidence="1">4558_t:CDS:1</fullName>
    </submittedName>
</protein>
<feature type="non-terminal residue" evidence="1">
    <location>
        <position position="56"/>
    </location>
</feature>
<organism evidence="1 2">
    <name type="scientific">Scutellospora calospora</name>
    <dbReference type="NCBI Taxonomy" id="85575"/>
    <lineage>
        <taxon>Eukaryota</taxon>
        <taxon>Fungi</taxon>
        <taxon>Fungi incertae sedis</taxon>
        <taxon>Mucoromycota</taxon>
        <taxon>Glomeromycotina</taxon>
        <taxon>Glomeromycetes</taxon>
        <taxon>Diversisporales</taxon>
        <taxon>Gigasporaceae</taxon>
        <taxon>Scutellospora</taxon>
    </lineage>
</organism>
<evidence type="ECO:0000313" key="2">
    <source>
        <dbReference type="Proteomes" id="UP000789860"/>
    </source>
</evidence>
<sequence>FNSFDRLQYENLFDIIFEMQEVIDKELHLYLFEILGLFCEEKLIITNIINSLIYNI</sequence>
<accession>A0ACA9P723</accession>
<name>A0ACA9P723_9GLOM</name>
<feature type="non-terminal residue" evidence="1">
    <location>
        <position position="1"/>
    </location>
</feature>
<reference evidence="1" key="1">
    <citation type="submission" date="2021-06" db="EMBL/GenBank/DDBJ databases">
        <authorList>
            <person name="Kallberg Y."/>
            <person name="Tangrot J."/>
            <person name="Rosling A."/>
        </authorList>
    </citation>
    <scope>NUCLEOTIDE SEQUENCE</scope>
    <source>
        <strain evidence="1">AU212A</strain>
    </source>
</reference>